<evidence type="ECO:0000256" key="8">
    <source>
        <dbReference type="ARBA" id="ARBA00022842"/>
    </source>
</evidence>
<feature type="site" description="Interaction with substrate tRNA" evidence="10">
    <location>
        <position position="131"/>
    </location>
</feature>
<evidence type="ECO:0000256" key="13">
    <source>
        <dbReference type="RuleBase" id="RU003785"/>
    </source>
</evidence>
<dbReference type="Pfam" id="PF01715">
    <property type="entry name" value="IPPT"/>
    <property type="match status" value="1"/>
</dbReference>
<evidence type="ECO:0000256" key="9">
    <source>
        <dbReference type="ARBA" id="ARBA00049563"/>
    </source>
</evidence>
<dbReference type="EMBL" id="VUNL01000011">
    <property type="protein sequence ID" value="MSV25436.1"/>
    <property type="molecule type" value="Genomic_DNA"/>
</dbReference>
<keyword evidence="15" id="KW-1185">Reference proteome</keyword>
<evidence type="ECO:0000256" key="12">
    <source>
        <dbReference type="RuleBase" id="RU003784"/>
    </source>
</evidence>
<keyword evidence="5 10" id="KW-0819">tRNA processing</keyword>
<proteinExistence type="inferred from homology"/>
<dbReference type="Gene3D" id="1.10.20.140">
    <property type="match status" value="1"/>
</dbReference>
<dbReference type="GO" id="GO:0005524">
    <property type="term" value="F:ATP binding"/>
    <property type="evidence" value="ECO:0007669"/>
    <property type="project" value="UniProtKB-UniRule"/>
</dbReference>
<keyword evidence="4 10" id="KW-0808">Transferase</keyword>
<feature type="binding site" evidence="10">
    <location>
        <begin position="19"/>
        <end position="24"/>
    </location>
    <ligand>
        <name>substrate</name>
    </ligand>
</feature>
<comment type="caution">
    <text evidence="10">Lacks conserved residue(s) required for the propagation of feature annotation.</text>
</comment>
<evidence type="ECO:0000256" key="11">
    <source>
        <dbReference type="RuleBase" id="RU003783"/>
    </source>
</evidence>
<evidence type="ECO:0000256" key="4">
    <source>
        <dbReference type="ARBA" id="ARBA00022679"/>
    </source>
</evidence>
<comment type="catalytic activity">
    <reaction evidence="9 10 11">
        <text>adenosine(37) in tRNA + dimethylallyl diphosphate = N(6)-dimethylallyladenosine(37) in tRNA + diphosphate</text>
        <dbReference type="Rhea" id="RHEA:26482"/>
        <dbReference type="Rhea" id="RHEA-COMP:10162"/>
        <dbReference type="Rhea" id="RHEA-COMP:10375"/>
        <dbReference type="ChEBI" id="CHEBI:33019"/>
        <dbReference type="ChEBI" id="CHEBI:57623"/>
        <dbReference type="ChEBI" id="CHEBI:74411"/>
        <dbReference type="ChEBI" id="CHEBI:74415"/>
        <dbReference type="EC" id="2.5.1.75"/>
    </reaction>
</comment>
<dbReference type="Gene3D" id="3.40.50.300">
    <property type="entry name" value="P-loop containing nucleotide triphosphate hydrolases"/>
    <property type="match status" value="1"/>
</dbReference>
<keyword evidence="8 10" id="KW-0460">Magnesium</keyword>
<evidence type="ECO:0000256" key="3">
    <source>
        <dbReference type="ARBA" id="ARBA00005842"/>
    </source>
</evidence>
<dbReference type="GO" id="GO:0006400">
    <property type="term" value="P:tRNA modification"/>
    <property type="evidence" value="ECO:0007669"/>
    <property type="project" value="TreeGrafter"/>
</dbReference>
<evidence type="ECO:0000256" key="6">
    <source>
        <dbReference type="ARBA" id="ARBA00022741"/>
    </source>
</evidence>
<gene>
    <name evidence="10 14" type="primary">miaA</name>
    <name evidence="14" type="ORF">FYJ78_09670</name>
</gene>
<comment type="subunit">
    <text evidence="10">Monomer.</text>
</comment>
<feature type="region of interest" description="Interaction with substrate tRNA" evidence="10">
    <location>
        <begin position="42"/>
        <end position="45"/>
    </location>
</feature>
<dbReference type="RefSeq" id="WP_154621201.1">
    <property type="nucleotide sequence ID" value="NZ_JBQHVT010000007.1"/>
</dbReference>
<evidence type="ECO:0000256" key="5">
    <source>
        <dbReference type="ARBA" id="ARBA00022694"/>
    </source>
</evidence>
<dbReference type="HAMAP" id="MF_00185">
    <property type="entry name" value="IPP_trans"/>
    <property type="match status" value="1"/>
</dbReference>
<comment type="function">
    <text evidence="2 10 12">Catalyzes the transfer of a dimethylallyl group onto the adenine at position 37 in tRNAs that read codons beginning with uridine, leading to the formation of N6-(dimethylallyl)adenosine (i(6)A).</text>
</comment>
<dbReference type="NCBIfam" id="TIGR00174">
    <property type="entry name" value="miaA"/>
    <property type="match status" value="1"/>
</dbReference>
<dbReference type="InterPro" id="IPR027417">
    <property type="entry name" value="P-loop_NTPase"/>
</dbReference>
<accession>A0A6I2V1I0</accession>
<name>A0A6I2V1I0_9FIRM</name>
<reference evidence="14 15" key="1">
    <citation type="submission" date="2019-08" db="EMBL/GenBank/DDBJ databases">
        <title>In-depth cultivation of the pig gut microbiome towards novel bacterial diversity and tailored functional studies.</title>
        <authorList>
            <person name="Wylensek D."/>
            <person name="Hitch T.C.A."/>
            <person name="Clavel T."/>
        </authorList>
    </citation>
    <scope>NUCLEOTIDE SEQUENCE [LARGE SCALE GENOMIC DNA]</scope>
    <source>
        <strain evidence="15">WCA-380-WT-3B3</strain>
    </source>
</reference>
<evidence type="ECO:0000313" key="15">
    <source>
        <dbReference type="Proteomes" id="UP000430222"/>
    </source>
</evidence>
<dbReference type="SUPFAM" id="SSF52540">
    <property type="entry name" value="P-loop containing nucleoside triphosphate hydrolases"/>
    <property type="match status" value="2"/>
</dbReference>
<dbReference type="PANTHER" id="PTHR11088:SF60">
    <property type="entry name" value="TRNA DIMETHYLALLYLTRANSFERASE"/>
    <property type="match status" value="1"/>
</dbReference>
<keyword evidence="6 10" id="KW-0547">Nucleotide-binding</keyword>
<dbReference type="InterPro" id="IPR018022">
    <property type="entry name" value="IPT"/>
</dbReference>
<feature type="binding site" evidence="10">
    <location>
        <begin position="17"/>
        <end position="24"/>
    </location>
    <ligand>
        <name>ATP</name>
        <dbReference type="ChEBI" id="CHEBI:30616"/>
    </ligand>
</feature>
<evidence type="ECO:0000256" key="10">
    <source>
        <dbReference type="HAMAP-Rule" id="MF_00185"/>
    </source>
</evidence>
<sequence>MAGRESGGKPRLIVILGPTAVGKTALSIELARALHTEILSGDSMLVYRGMDIGTAKPTREERQGVPHHLVDILPPDRTFNVTDFIALARPLILRLNERGRIPILAGGTGLYLQALLEGYRFNETEQHEMFRRRLYRLAECRGKDFVHALLARRDPEAAGRLHSHDVRRVIRALEVVHFGRESISREKQMDGHAGTLCYDALVIGLNRERQALYERINRRAELMFEHGLEKEVRALLETGVPRGSQAMKGIGYKETASLLAGEISREEALWQIQKATRHFAKRQLTWYRRMKYIHWYMVDEIPEDKLLPRVLKDVEGFFSLR</sequence>
<evidence type="ECO:0000313" key="14">
    <source>
        <dbReference type="EMBL" id="MSV25436.1"/>
    </source>
</evidence>
<protein>
    <recommendedName>
        <fullName evidence="10">tRNA dimethylallyltransferase</fullName>
        <ecNumber evidence="10">2.5.1.75</ecNumber>
    </recommendedName>
    <alternativeName>
        <fullName evidence="10">Dimethylallyl diphosphate:tRNA dimethylallyltransferase</fullName>
        <shortName evidence="10">DMAPP:tRNA dimethylallyltransferase</shortName>
        <shortName evidence="10">DMATase</shortName>
    </alternativeName>
    <alternativeName>
        <fullName evidence="10">Isopentenyl-diphosphate:tRNA isopentenyltransferase</fullName>
        <shortName evidence="10">IPP transferase</shortName>
        <shortName evidence="10">IPPT</shortName>
        <shortName evidence="10">IPTase</shortName>
    </alternativeName>
</protein>
<evidence type="ECO:0000256" key="7">
    <source>
        <dbReference type="ARBA" id="ARBA00022840"/>
    </source>
</evidence>
<comment type="caution">
    <text evidence="14">The sequence shown here is derived from an EMBL/GenBank/DDBJ whole genome shotgun (WGS) entry which is preliminary data.</text>
</comment>
<evidence type="ECO:0000256" key="1">
    <source>
        <dbReference type="ARBA" id="ARBA00001946"/>
    </source>
</evidence>
<dbReference type="EC" id="2.5.1.75" evidence="10"/>
<dbReference type="InterPro" id="IPR039657">
    <property type="entry name" value="Dimethylallyltransferase"/>
</dbReference>
<dbReference type="Proteomes" id="UP000430222">
    <property type="component" value="Unassembled WGS sequence"/>
</dbReference>
<keyword evidence="7 10" id="KW-0067">ATP-binding</keyword>
<dbReference type="GO" id="GO:0052381">
    <property type="term" value="F:tRNA dimethylallyltransferase activity"/>
    <property type="evidence" value="ECO:0007669"/>
    <property type="project" value="UniProtKB-UniRule"/>
</dbReference>
<comment type="cofactor">
    <cofactor evidence="1 10">
        <name>Mg(2+)</name>
        <dbReference type="ChEBI" id="CHEBI:18420"/>
    </cofactor>
</comment>
<comment type="similarity">
    <text evidence="3 10 13">Belongs to the IPP transferase family.</text>
</comment>
<organism evidence="14 15">
    <name type="scientific">Selenomonas montiformis</name>
    <dbReference type="NCBI Taxonomy" id="2652285"/>
    <lineage>
        <taxon>Bacteria</taxon>
        <taxon>Bacillati</taxon>
        <taxon>Bacillota</taxon>
        <taxon>Negativicutes</taxon>
        <taxon>Selenomonadales</taxon>
        <taxon>Selenomonadaceae</taxon>
        <taxon>Selenomonas</taxon>
    </lineage>
</organism>
<evidence type="ECO:0000256" key="2">
    <source>
        <dbReference type="ARBA" id="ARBA00003213"/>
    </source>
</evidence>
<dbReference type="PANTHER" id="PTHR11088">
    <property type="entry name" value="TRNA DIMETHYLALLYLTRANSFERASE"/>
    <property type="match status" value="1"/>
</dbReference>
<dbReference type="AlphaFoldDB" id="A0A6I2V1I0"/>
<feature type="site" description="Interaction with substrate tRNA" evidence="10">
    <location>
        <position position="108"/>
    </location>
</feature>